<dbReference type="Gene3D" id="2.60.120.260">
    <property type="entry name" value="Galactose-binding domain-like"/>
    <property type="match status" value="1"/>
</dbReference>
<evidence type="ECO:0000259" key="1">
    <source>
        <dbReference type="PROSITE" id="PS51352"/>
    </source>
</evidence>
<dbReference type="PANTHER" id="PTHR42852:SF13">
    <property type="entry name" value="PROTEIN DIPZ"/>
    <property type="match status" value="1"/>
</dbReference>
<feature type="domain" description="Thioredoxin" evidence="1">
    <location>
        <begin position="1"/>
        <end position="142"/>
    </location>
</feature>
<dbReference type="InterPro" id="IPR013766">
    <property type="entry name" value="Thioredoxin_domain"/>
</dbReference>
<dbReference type="PANTHER" id="PTHR42852">
    <property type="entry name" value="THIOL:DISULFIDE INTERCHANGE PROTEIN DSBE"/>
    <property type="match status" value="1"/>
</dbReference>
<organism evidence="2 3">
    <name type="scientific">candidate division WWE3 bacterium</name>
    <dbReference type="NCBI Taxonomy" id="2053526"/>
    <lineage>
        <taxon>Bacteria</taxon>
        <taxon>Katanobacteria</taxon>
    </lineage>
</organism>
<name>A0A928TUN8_UNCKA</name>
<dbReference type="Gene3D" id="3.40.30.10">
    <property type="entry name" value="Glutaredoxin"/>
    <property type="match status" value="1"/>
</dbReference>
<accession>A0A928TUN8</accession>
<evidence type="ECO:0000313" key="3">
    <source>
        <dbReference type="Proteomes" id="UP000710385"/>
    </source>
</evidence>
<dbReference type="PROSITE" id="PS51352">
    <property type="entry name" value="THIOREDOXIN_2"/>
    <property type="match status" value="1"/>
</dbReference>
<dbReference type="InterPro" id="IPR036249">
    <property type="entry name" value="Thioredoxin-like_sf"/>
</dbReference>
<dbReference type="EMBL" id="JABTTY010000001">
    <property type="protein sequence ID" value="MBE7525210.1"/>
    <property type="molecule type" value="Genomic_DNA"/>
</dbReference>
<dbReference type="InterPro" id="IPR050553">
    <property type="entry name" value="Thioredoxin_ResA/DsbE_sf"/>
</dbReference>
<dbReference type="GO" id="GO:0016491">
    <property type="term" value="F:oxidoreductase activity"/>
    <property type="evidence" value="ECO:0007669"/>
    <property type="project" value="InterPro"/>
</dbReference>
<protein>
    <submittedName>
        <fullName evidence="2">Redoxin domain-containing protein</fullName>
    </submittedName>
</protein>
<comment type="caution">
    <text evidence="2">The sequence shown here is derived from an EMBL/GenBank/DDBJ whole genome shotgun (WGS) entry which is preliminary data.</text>
</comment>
<dbReference type="Pfam" id="PF08534">
    <property type="entry name" value="Redoxin"/>
    <property type="match status" value="1"/>
</dbReference>
<sequence length="316" mass="36041">MTAPEFPQNLTWINSEPLTMAGLRGRPVLIDFWTYSCVNCQRTQPYLNQWHEMYASAGLVIIGVHTPEFEFEKEPKNVRMAVKKEGIRYPVVMDSDYQIWNLYANQYWPRKFLINREGRIVYDHIGEGAYEETERNIRDVLGLPPGELASDDETKRAAGRVCHPTTPETYLGYIRGRLANAPARFHDIETLFVDASNEHDQDRVYAKGRWTVHGEHIESSQDPDAELNMEFRAAEVNLVIRSWAPAVLEIRLNGRPVPARVRGEDVTESNGRTVISVTEPRMYRLISSGTHLRERLTIHPLGAGIQLYAVTFGGCA</sequence>
<dbReference type="AlphaFoldDB" id="A0A928TUN8"/>
<evidence type="ECO:0000313" key="2">
    <source>
        <dbReference type="EMBL" id="MBE7525210.1"/>
    </source>
</evidence>
<dbReference type="Pfam" id="PF17991">
    <property type="entry name" value="Thioredoxin_10"/>
    <property type="match status" value="1"/>
</dbReference>
<proteinExistence type="predicted"/>
<gene>
    <name evidence="2" type="ORF">HS096_02355</name>
</gene>
<reference evidence="2" key="1">
    <citation type="submission" date="2020-05" db="EMBL/GenBank/DDBJ databases">
        <title>High-Quality Genomes of Partial-Nitritation/Anammox System by Hierarchical Clustering Based Hybrid Assembly.</title>
        <authorList>
            <person name="Liu L."/>
            <person name="Wang Y."/>
            <person name="Che Y."/>
            <person name="Chen Y."/>
            <person name="Xia Y."/>
            <person name="Luo R."/>
            <person name="Cheng S.H."/>
            <person name="Zheng C."/>
            <person name="Zhang T."/>
        </authorList>
    </citation>
    <scope>NUCLEOTIDE SEQUENCE</scope>
    <source>
        <strain evidence="2">H1_PAT1</strain>
    </source>
</reference>
<dbReference type="InterPro" id="IPR041017">
    <property type="entry name" value="Thioredoxin_10"/>
</dbReference>
<dbReference type="Proteomes" id="UP000710385">
    <property type="component" value="Unassembled WGS sequence"/>
</dbReference>
<dbReference type="InterPro" id="IPR013740">
    <property type="entry name" value="Redoxin"/>
</dbReference>
<dbReference type="SUPFAM" id="SSF52833">
    <property type="entry name" value="Thioredoxin-like"/>
    <property type="match status" value="1"/>
</dbReference>